<evidence type="ECO:0000313" key="1">
    <source>
        <dbReference type="EMBL" id="MBA0085016.1"/>
    </source>
</evidence>
<proteinExistence type="predicted"/>
<accession>A0A7V8NPC4</accession>
<name>A0A7V8NPC4_9BACT</name>
<reference evidence="1" key="1">
    <citation type="submission" date="2020-06" db="EMBL/GenBank/DDBJ databases">
        <title>Legume-microbial interactions unlock mineral nutrients during tropical forest succession.</title>
        <authorList>
            <person name="Epihov D.Z."/>
        </authorList>
    </citation>
    <scope>NUCLEOTIDE SEQUENCE [LARGE SCALE GENOMIC DNA]</scope>
    <source>
        <strain evidence="1">Pan2503</strain>
    </source>
</reference>
<sequence>MGTVGRLRVEWHGLPGGTGLSTFYVDAIGSATLMMTSVAAFFTAIKGIVPPAVQWVFPSQLDSIDDATGKLLSSQPVTPNAAISGLGGSNYAATTGILVKWATGGVVDGHRVVGKTFIVPIESTDMTSNGGPSSSSLTTVSNAANNYITAMGTHAVVWSRPFAGRPAVGSLPPIPARAGSQWPIQAA</sequence>
<feature type="non-terminal residue" evidence="1">
    <location>
        <position position="187"/>
    </location>
</feature>
<evidence type="ECO:0000313" key="2">
    <source>
        <dbReference type="Proteomes" id="UP000567293"/>
    </source>
</evidence>
<dbReference type="Proteomes" id="UP000567293">
    <property type="component" value="Unassembled WGS sequence"/>
</dbReference>
<comment type="caution">
    <text evidence="1">The sequence shown here is derived from an EMBL/GenBank/DDBJ whole genome shotgun (WGS) entry which is preliminary data.</text>
</comment>
<keyword evidence="2" id="KW-1185">Reference proteome</keyword>
<dbReference type="EMBL" id="JACDQQ010000819">
    <property type="protein sequence ID" value="MBA0085016.1"/>
    <property type="molecule type" value="Genomic_DNA"/>
</dbReference>
<dbReference type="AlphaFoldDB" id="A0A7V8NPC4"/>
<protein>
    <submittedName>
        <fullName evidence="1">Uncharacterized protein</fullName>
    </submittedName>
</protein>
<gene>
    <name evidence="1" type="ORF">HRJ53_08470</name>
</gene>
<organism evidence="1 2">
    <name type="scientific">Candidatus Acidiferrum panamense</name>
    <dbReference type="NCBI Taxonomy" id="2741543"/>
    <lineage>
        <taxon>Bacteria</taxon>
        <taxon>Pseudomonadati</taxon>
        <taxon>Acidobacteriota</taxon>
        <taxon>Terriglobia</taxon>
        <taxon>Candidatus Acidiferrales</taxon>
        <taxon>Candidatus Acidiferrum</taxon>
    </lineage>
</organism>